<feature type="domain" description="Carbohydrate kinase FGGY C-terminal" evidence="4">
    <location>
        <begin position="4"/>
        <end position="152"/>
    </location>
</feature>
<sequence length="207" mass="22021">MNSRQSLVGGATNDVGRATSWLQRELRLPEPDELARLLAAPPGDAVPLVLPFLTGERSTGWVGSARATLHKVGFAATAVDLYRGTLEAIVWSFQRIAEQLAVVGGPVDRASVGGRVTNEAPGLLPLLADGLGIDLVPVTIKRSTLRGTALVALDVIAPDEKRADVTTGQTIRPRSDQADRLARRRAELDELYRAVVPAIPSGSRPPL</sequence>
<dbReference type="GO" id="GO:0016301">
    <property type="term" value="F:kinase activity"/>
    <property type="evidence" value="ECO:0007669"/>
    <property type="project" value="UniProtKB-KW"/>
</dbReference>
<evidence type="ECO:0000259" key="4">
    <source>
        <dbReference type="Pfam" id="PF02782"/>
    </source>
</evidence>
<dbReference type="RefSeq" id="WP_167167232.1">
    <property type="nucleotide sequence ID" value="NZ_BAAAOO010000007.1"/>
</dbReference>
<evidence type="ECO:0000256" key="3">
    <source>
        <dbReference type="ARBA" id="ARBA00022777"/>
    </source>
</evidence>
<accession>A0ABX0SHL4</accession>
<dbReference type="PANTHER" id="PTHR43095">
    <property type="entry name" value="SUGAR KINASE"/>
    <property type="match status" value="1"/>
</dbReference>
<dbReference type="Pfam" id="PF02782">
    <property type="entry name" value="FGGY_C"/>
    <property type="match status" value="1"/>
</dbReference>
<name>A0ABX0SHL4_9ACTN</name>
<evidence type="ECO:0000256" key="1">
    <source>
        <dbReference type="ARBA" id="ARBA00009156"/>
    </source>
</evidence>
<dbReference type="InterPro" id="IPR050406">
    <property type="entry name" value="FGGY_Carb_Kinase"/>
</dbReference>
<reference evidence="5 6" key="1">
    <citation type="submission" date="2020-02" db="EMBL/GenBank/DDBJ databases">
        <title>Sequencing the genomes of 1000 actinobacteria strains.</title>
        <authorList>
            <person name="Klenk H.-P."/>
        </authorList>
    </citation>
    <scope>NUCLEOTIDE SEQUENCE [LARGE SCALE GENOMIC DNA]</scope>
    <source>
        <strain evidence="5 6">DSM 19609</strain>
    </source>
</reference>
<keyword evidence="6" id="KW-1185">Reference proteome</keyword>
<evidence type="ECO:0000256" key="2">
    <source>
        <dbReference type="ARBA" id="ARBA00022679"/>
    </source>
</evidence>
<dbReference type="InterPro" id="IPR043129">
    <property type="entry name" value="ATPase_NBD"/>
</dbReference>
<dbReference type="PANTHER" id="PTHR43095:SF2">
    <property type="entry name" value="GLUCONOKINASE"/>
    <property type="match status" value="1"/>
</dbReference>
<dbReference type="SUPFAM" id="SSF53067">
    <property type="entry name" value="Actin-like ATPase domain"/>
    <property type="match status" value="1"/>
</dbReference>
<dbReference type="EMBL" id="JAAMOZ010000001">
    <property type="protein sequence ID" value="NIH57475.1"/>
    <property type="molecule type" value="Genomic_DNA"/>
</dbReference>
<comment type="similarity">
    <text evidence="1">Belongs to the FGGY kinase family.</text>
</comment>
<protein>
    <submittedName>
        <fullName evidence="5">Sugar (Pentulose or hexulose) kinase</fullName>
    </submittedName>
</protein>
<evidence type="ECO:0000313" key="6">
    <source>
        <dbReference type="Proteomes" id="UP000749311"/>
    </source>
</evidence>
<comment type="caution">
    <text evidence="5">The sequence shown here is derived from an EMBL/GenBank/DDBJ whole genome shotgun (WGS) entry which is preliminary data.</text>
</comment>
<evidence type="ECO:0000313" key="5">
    <source>
        <dbReference type="EMBL" id="NIH57475.1"/>
    </source>
</evidence>
<dbReference type="Gene3D" id="3.30.420.40">
    <property type="match status" value="1"/>
</dbReference>
<organism evidence="5 6">
    <name type="scientific">Brooklawnia cerclae</name>
    <dbReference type="NCBI Taxonomy" id="349934"/>
    <lineage>
        <taxon>Bacteria</taxon>
        <taxon>Bacillati</taxon>
        <taxon>Actinomycetota</taxon>
        <taxon>Actinomycetes</taxon>
        <taxon>Propionibacteriales</taxon>
        <taxon>Propionibacteriaceae</taxon>
        <taxon>Brooklawnia</taxon>
    </lineage>
</organism>
<dbReference type="InterPro" id="IPR018485">
    <property type="entry name" value="FGGY_C"/>
</dbReference>
<keyword evidence="2" id="KW-0808">Transferase</keyword>
<gene>
    <name evidence="5" type="ORF">FB473_002120</name>
</gene>
<dbReference type="Proteomes" id="UP000749311">
    <property type="component" value="Unassembled WGS sequence"/>
</dbReference>
<keyword evidence="3 5" id="KW-0418">Kinase</keyword>
<proteinExistence type="inferred from homology"/>